<accession>A0AAW6LPM0</accession>
<dbReference type="Proteomes" id="UP001217325">
    <property type="component" value="Unassembled WGS sequence"/>
</dbReference>
<organism evidence="2 3">
    <name type="scientific">Rhodococcus qingshengii</name>
    <dbReference type="NCBI Taxonomy" id="334542"/>
    <lineage>
        <taxon>Bacteria</taxon>
        <taxon>Bacillati</taxon>
        <taxon>Actinomycetota</taxon>
        <taxon>Actinomycetes</taxon>
        <taxon>Mycobacteriales</taxon>
        <taxon>Nocardiaceae</taxon>
        <taxon>Rhodococcus</taxon>
        <taxon>Rhodococcus erythropolis group</taxon>
    </lineage>
</organism>
<dbReference type="InterPro" id="IPR004255">
    <property type="entry name" value="O-acyltransferase_WSD1_N"/>
</dbReference>
<reference evidence="2" key="1">
    <citation type="submission" date="2023-02" db="EMBL/GenBank/DDBJ databases">
        <title>A novel hydrolase synthesized by Rhodococcus erythropolis HQ is responsible for the detoxification of Zearalenone.</title>
        <authorList>
            <person name="Hu J."/>
            <person name="Xu J."/>
        </authorList>
    </citation>
    <scope>NUCLEOTIDE SEQUENCE</scope>
    <source>
        <strain evidence="2">HQ</strain>
    </source>
</reference>
<dbReference type="GO" id="GO:0004144">
    <property type="term" value="F:diacylglycerol O-acyltransferase activity"/>
    <property type="evidence" value="ECO:0007669"/>
    <property type="project" value="InterPro"/>
</dbReference>
<sequence length="442" mass="48203">MQVFDCDDSGNAPSARQIREHLAQRMNRIPILGEHLEDDPVKLDYPYRVADSSGIDSHINEVFVHGKTWSECMRDFSKLMETRLDPYKSLWQVHVLREIMDVPGSRGPATALVFQFSHCATDGLGSVDLVRALLASTQTVCEPAPDDLASRPRLRHSMFGAVRGSYNSLRLASQTAGNYVRSRTTKTADTIELPIPGFLAGPSLGRPMSRTFPLALADLRVPGFTITETLATAISLAIERYAKAFELPIATYRCNVPVALPPRSTSRDLNRISPCAIDLHVLTEDLTLRASSISQELRDGKQAATSAAAEKFRSFVNQVPAPALRIFTRIEARKLEVPCERVSVHTKLASYRAGPADTTLAGAPVLFASSLPSIGFNIRLAHNAIGLGDTVCISITAAPEAIADIEFYEKTVRSSIVDVVTALRLGVSSDSSQDEFGRTNPL</sequence>
<dbReference type="GO" id="GO:0045017">
    <property type="term" value="P:glycerolipid biosynthetic process"/>
    <property type="evidence" value="ECO:0007669"/>
    <property type="project" value="InterPro"/>
</dbReference>
<comment type="caution">
    <text evidence="2">The sequence shown here is derived from an EMBL/GenBank/DDBJ whole genome shotgun (WGS) entry which is preliminary data.</text>
</comment>
<protein>
    <submittedName>
        <fullName evidence="2">Wax ester/triacylglycerol synthase family O-acyltransferase</fullName>
    </submittedName>
</protein>
<dbReference type="EMBL" id="JARDXE010000008">
    <property type="protein sequence ID" value="MDE8645980.1"/>
    <property type="molecule type" value="Genomic_DNA"/>
</dbReference>
<evidence type="ECO:0000313" key="3">
    <source>
        <dbReference type="Proteomes" id="UP001217325"/>
    </source>
</evidence>
<evidence type="ECO:0000259" key="1">
    <source>
        <dbReference type="Pfam" id="PF03007"/>
    </source>
</evidence>
<gene>
    <name evidence="2" type="ORF">PXH69_13540</name>
</gene>
<evidence type="ECO:0000313" key="2">
    <source>
        <dbReference type="EMBL" id="MDE8645980.1"/>
    </source>
</evidence>
<dbReference type="Pfam" id="PF03007">
    <property type="entry name" value="WS_DGAT_cat"/>
    <property type="match status" value="1"/>
</dbReference>
<feature type="domain" description="O-acyltransferase WSD1-like N-terminal" evidence="1">
    <location>
        <begin position="2"/>
        <end position="184"/>
    </location>
</feature>
<name>A0AAW6LPM0_RHOSG</name>
<proteinExistence type="predicted"/>
<dbReference type="RefSeq" id="WP_268868122.1">
    <property type="nucleotide sequence ID" value="NZ_JARDXE010000008.1"/>
</dbReference>
<dbReference type="AlphaFoldDB" id="A0AAW6LPM0"/>